<evidence type="ECO:0000313" key="11">
    <source>
        <dbReference type="EMBL" id="GLB39440.1"/>
    </source>
</evidence>
<keyword evidence="7 9" id="KW-0408">Iron</keyword>
<keyword evidence="12" id="KW-1185">Reference proteome</keyword>
<sequence>MDDVYYYCALCGLIVSLLALSLACRPLGRLPSPPGPQGYFFSGVQHLLRTPAPWKLYDAWAQEFKSSVISFRVYNSRIVVLNDATAVHDLLERRANIYSDRPKSWMYHEICDRRKAIFNISSLDARHRQYRKLLNTSLNSRATQEFWPLIQSELDTLLDGFRSSPVKYEKHIRRNAAAVIMKMAYGYTVTEDDPFIAVAEEASKISGLAMAPGRWLVDYYPIVRFVPSWFPGAGWKCQGEVWRQRLNTLSGVPHAWVKEQMKEQMATGVFTESFTSRHLRPNGIDMVDAEQEDIVKWCAGGLYAGAGDTTVSALISFVMLMALHPAVQAKIQEELDNVAGRGHVPHPSELGKLGYLTAVMKEVLRYAPVANLALPHKVTQEDEYKGYLIPKDATIVANVWKILHDANLYPNPFRFDPERFTSANSTNLKTPFVPSQPDPRAYAFGFGRRTCPGMNFAETTMLLAMAGILAKFDISLPTHEPLPQVEFTPGITSHIKPFNVNITPRLTEA</sequence>
<dbReference type="AlphaFoldDB" id="A0A9P3PP32"/>
<comment type="cofactor">
    <cofactor evidence="1 9">
        <name>heme</name>
        <dbReference type="ChEBI" id="CHEBI:30413"/>
    </cofactor>
</comment>
<keyword evidence="8 10" id="KW-0503">Monooxygenase</keyword>
<evidence type="ECO:0000256" key="3">
    <source>
        <dbReference type="ARBA" id="ARBA00010617"/>
    </source>
</evidence>
<dbReference type="InterPro" id="IPR001128">
    <property type="entry name" value="Cyt_P450"/>
</dbReference>
<dbReference type="PROSITE" id="PS00086">
    <property type="entry name" value="CYTOCHROME_P450"/>
    <property type="match status" value="1"/>
</dbReference>
<dbReference type="PANTHER" id="PTHR46300:SF7">
    <property type="entry name" value="P450, PUTATIVE (EUROFUNG)-RELATED"/>
    <property type="match status" value="1"/>
</dbReference>
<dbReference type="PRINTS" id="PR00385">
    <property type="entry name" value="P450"/>
</dbReference>
<dbReference type="Pfam" id="PF00067">
    <property type="entry name" value="p450"/>
    <property type="match status" value="1"/>
</dbReference>
<protein>
    <submittedName>
        <fullName evidence="11">Cytochrome p450</fullName>
    </submittedName>
</protein>
<dbReference type="Gene3D" id="1.10.630.10">
    <property type="entry name" value="Cytochrome P450"/>
    <property type="match status" value="1"/>
</dbReference>
<evidence type="ECO:0000256" key="4">
    <source>
        <dbReference type="ARBA" id="ARBA00022617"/>
    </source>
</evidence>
<dbReference type="InterPro" id="IPR036396">
    <property type="entry name" value="Cyt_P450_sf"/>
</dbReference>
<gene>
    <name evidence="11" type="ORF">LshimejAT787_0606020</name>
</gene>
<name>A0A9P3PP32_LYOSH</name>
<dbReference type="CDD" id="cd11065">
    <property type="entry name" value="CYP64-like"/>
    <property type="match status" value="1"/>
</dbReference>
<comment type="caution">
    <text evidence="11">The sequence shown here is derived from an EMBL/GenBank/DDBJ whole genome shotgun (WGS) entry which is preliminary data.</text>
</comment>
<dbReference type="PANTHER" id="PTHR46300">
    <property type="entry name" value="P450, PUTATIVE (EUROFUNG)-RELATED-RELATED"/>
    <property type="match status" value="1"/>
</dbReference>
<dbReference type="InterPro" id="IPR050364">
    <property type="entry name" value="Cytochrome_P450_fung"/>
</dbReference>
<dbReference type="SUPFAM" id="SSF48264">
    <property type="entry name" value="Cytochrome P450"/>
    <property type="match status" value="1"/>
</dbReference>
<comment type="similarity">
    <text evidence="3 10">Belongs to the cytochrome P450 family.</text>
</comment>
<feature type="binding site" description="axial binding residue" evidence="9">
    <location>
        <position position="451"/>
    </location>
    <ligand>
        <name>heme</name>
        <dbReference type="ChEBI" id="CHEBI:30413"/>
    </ligand>
    <ligandPart>
        <name>Fe</name>
        <dbReference type="ChEBI" id="CHEBI:18248"/>
    </ligandPart>
</feature>
<dbReference type="GO" id="GO:0020037">
    <property type="term" value="F:heme binding"/>
    <property type="evidence" value="ECO:0007669"/>
    <property type="project" value="InterPro"/>
</dbReference>
<reference evidence="11" key="1">
    <citation type="submission" date="2022-07" db="EMBL/GenBank/DDBJ databases">
        <title>The genome of Lyophyllum shimeji provides insight into the initial evolution of ectomycorrhizal fungal genome.</title>
        <authorList>
            <person name="Kobayashi Y."/>
            <person name="Shibata T."/>
            <person name="Hirakawa H."/>
            <person name="Shigenobu S."/>
            <person name="Nishiyama T."/>
            <person name="Yamada A."/>
            <person name="Hasebe M."/>
            <person name="Kawaguchi M."/>
        </authorList>
    </citation>
    <scope>NUCLEOTIDE SEQUENCE</scope>
    <source>
        <strain evidence="11">AT787</strain>
    </source>
</reference>
<evidence type="ECO:0000256" key="8">
    <source>
        <dbReference type="ARBA" id="ARBA00023033"/>
    </source>
</evidence>
<dbReference type="GO" id="GO:0005506">
    <property type="term" value="F:iron ion binding"/>
    <property type="evidence" value="ECO:0007669"/>
    <property type="project" value="InterPro"/>
</dbReference>
<dbReference type="EMBL" id="BRPK01000006">
    <property type="protein sequence ID" value="GLB39440.1"/>
    <property type="molecule type" value="Genomic_DNA"/>
</dbReference>
<dbReference type="InterPro" id="IPR002401">
    <property type="entry name" value="Cyt_P450_E_grp-I"/>
</dbReference>
<comment type="pathway">
    <text evidence="2">Secondary metabolite biosynthesis.</text>
</comment>
<evidence type="ECO:0000256" key="10">
    <source>
        <dbReference type="RuleBase" id="RU000461"/>
    </source>
</evidence>
<evidence type="ECO:0000256" key="6">
    <source>
        <dbReference type="ARBA" id="ARBA00023002"/>
    </source>
</evidence>
<evidence type="ECO:0000256" key="7">
    <source>
        <dbReference type="ARBA" id="ARBA00023004"/>
    </source>
</evidence>
<evidence type="ECO:0000256" key="9">
    <source>
        <dbReference type="PIRSR" id="PIRSR602401-1"/>
    </source>
</evidence>
<keyword evidence="4 9" id="KW-0349">Heme</keyword>
<dbReference type="GO" id="GO:0004497">
    <property type="term" value="F:monooxygenase activity"/>
    <property type="evidence" value="ECO:0007669"/>
    <property type="project" value="UniProtKB-KW"/>
</dbReference>
<dbReference type="OrthoDB" id="2789670at2759"/>
<keyword evidence="6 10" id="KW-0560">Oxidoreductase</keyword>
<organism evidence="11 12">
    <name type="scientific">Lyophyllum shimeji</name>
    <name type="common">Hon-shimeji</name>
    <name type="synonym">Tricholoma shimeji</name>
    <dbReference type="NCBI Taxonomy" id="47721"/>
    <lineage>
        <taxon>Eukaryota</taxon>
        <taxon>Fungi</taxon>
        <taxon>Dikarya</taxon>
        <taxon>Basidiomycota</taxon>
        <taxon>Agaricomycotina</taxon>
        <taxon>Agaricomycetes</taxon>
        <taxon>Agaricomycetidae</taxon>
        <taxon>Agaricales</taxon>
        <taxon>Tricholomatineae</taxon>
        <taxon>Lyophyllaceae</taxon>
        <taxon>Lyophyllum</taxon>
    </lineage>
</organism>
<keyword evidence="5 9" id="KW-0479">Metal-binding</keyword>
<dbReference type="PRINTS" id="PR00463">
    <property type="entry name" value="EP450I"/>
</dbReference>
<proteinExistence type="inferred from homology"/>
<evidence type="ECO:0000313" key="12">
    <source>
        <dbReference type="Proteomes" id="UP001063166"/>
    </source>
</evidence>
<accession>A0A9P3PP32</accession>
<evidence type="ECO:0000256" key="1">
    <source>
        <dbReference type="ARBA" id="ARBA00001971"/>
    </source>
</evidence>
<dbReference type="GO" id="GO:0016705">
    <property type="term" value="F:oxidoreductase activity, acting on paired donors, with incorporation or reduction of molecular oxygen"/>
    <property type="evidence" value="ECO:0007669"/>
    <property type="project" value="InterPro"/>
</dbReference>
<dbReference type="Proteomes" id="UP001063166">
    <property type="component" value="Unassembled WGS sequence"/>
</dbReference>
<dbReference type="InterPro" id="IPR017972">
    <property type="entry name" value="Cyt_P450_CS"/>
</dbReference>
<evidence type="ECO:0000256" key="5">
    <source>
        <dbReference type="ARBA" id="ARBA00022723"/>
    </source>
</evidence>
<evidence type="ECO:0000256" key="2">
    <source>
        <dbReference type="ARBA" id="ARBA00005179"/>
    </source>
</evidence>